<organism evidence="4 6">
    <name type="scientific">Phytophthora kernoviae</name>
    <dbReference type="NCBI Taxonomy" id="325452"/>
    <lineage>
        <taxon>Eukaryota</taxon>
        <taxon>Sar</taxon>
        <taxon>Stramenopiles</taxon>
        <taxon>Oomycota</taxon>
        <taxon>Peronosporomycetes</taxon>
        <taxon>Peronosporales</taxon>
        <taxon>Peronosporaceae</taxon>
        <taxon>Phytophthora</taxon>
    </lineage>
</organism>
<dbReference type="GO" id="GO:0005509">
    <property type="term" value="F:calcium ion binding"/>
    <property type="evidence" value="ECO:0007669"/>
    <property type="project" value="InterPro"/>
</dbReference>
<evidence type="ECO:0000259" key="3">
    <source>
        <dbReference type="PROSITE" id="PS50222"/>
    </source>
</evidence>
<feature type="region of interest" description="Disordered" evidence="2">
    <location>
        <begin position="1"/>
        <end position="88"/>
    </location>
</feature>
<gene>
    <name evidence="5" type="ORF">BBJ29_008103</name>
    <name evidence="4" type="ORF">BBP00_00008669</name>
</gene>
<dbReference type="OrthoDB" id="186625at2759"/>
<dbReference type="Proteomes" id="UP000284657">
    <property type="component" value="Unassembled WGS sequence"/>
</dbReference>
<reference evidence="6 7" key="1">
    <citation type="submission" date="2018-07" db="EMBL/GenBank/DDBJ databases">
        <title>Genome sequencing of oomycete isolates from Chile give support for New Zealand origin for Phytophthora kernoviae and make available the first Nothophytophthora sp. genome.</title>
        <authorList>
            <person name="Studholme D.J."/>
            <person name="Sanfuentes E."/>
            <person name="Panda P."/>
            <person name="Hill R."/>
            <person name="Sambles C."/>
            <person name="Grant M."/>
            <person name="Williams N.M."/>
            <person name="Mcdougal R.L."/>
        </authorList>
    </citation>
    <scope>NUCLEOTIDE SEQUENCE [LARGE SCALE GENOMIC DNA]</scope>
    <source>
        <strain evidence="4">Chile6</strain>
        <strain evidence="5">Chile7</strain>
    </source>
</reference>
<dbReference type="InterPro" id="IPR018247">
    <property type="entry name" value="EF_Hand_1_Ca_BS"/>
</dbReference>
<dbReference type="EMBL" id="MBDO02000464">
    <property type="protein sequence ID" value="RLN55049.1"/>
    <property type="molecule type" value="Genomic_DNA"/>
</dbReference>
<dbReference type="PROSITE" id="PS50222">
    <property type="entry name" value="EF_HAND_2"/>
    <property type="match status" value="2"/>
</dbReference>
<dbReference type="SUPFAM" id="SSF47473">
    <property type="entry name" value="EF-hand"/>
    <property type="match status" value="1"/>
</dbReference>
<feature type="region of interest" description="Disordered" evidence="2">
    <location>
        <begin position="430"/>
        <end position="469"/>
    </location>
</feature>
<dbReference type="PROSITE" id="PS00018">
    <property type="entry name" value="EF_HAND_1"/>
    <property type="match status" value="1"/>
</dbReference>
<feature type="compositionally biased region" description="Basic and acidic residues" evidence="2">
    <location>
        <begin position="107"/>
        <end position="122"/>
    </location>
</feature>
<dbReference type="EMBL" id="MBAD02000502">
    <property type="protein sequence ID" value="RLN66675.1"/>
    <property type="molecule type" value="Genomic_DNA"/>
</dbReference>
<evidence type="ECO:0000313" key="6">
    <source>
        <dbReference type="Proteomes" id="UP000277300"/>
    </source>
</evidence>
<evidence type="ECO:0000313" key="7">
    <source>
        <dbReference type="Proteomes" id="UP000284657"/>
    </source>
</evidence>
<sequence>MGRVSAKHKLKQCDPFFKGKRENGKKQQAYDLPPTESKRSKKRRRKAVSDEAMEQFVLRTSAVDGEGSTSRQRKQKLQVGSIKEGESMRDFNKRISTEVKRVIYDAAKKGKRSSEKRKDYLAKKKSKTRDKKMTEQERYERDYQATGNTQKDYFEDTEKVRFGERVDAPPIMPKLSGIFKKRADALAREKAKAEKKAAVGGSRPNKRARNAKVEADLPTMLYSRSTSMNNSRRRRARLTASRLRRSRLLTEVAMRKMNLDPEKMMRMEHISEQLSPDDTSFFRHIFRQIDIDNSGIMLRSELHDALTLLGIAPSDKELDEYLLVADADGSKAIDLQEWIVLCGMLVTPPHDEEDLLGAFHCLFPNEQDIPVVVFRTKMQRILENAYAHIPDSNQHEVSCYVDDILSALDPNNTECIDVQECIRILSTPYHGKSSLPSSKAGQQQGEKLFTDQEKQDEQKSEQTKQEKQD</sequence>
<dbReference type="CDD" id="cd00051">
    <property type="entry name" value="EFh"/>
    <property type="match status" value="1"/>
</dbReference>
<keyword evidence="1" id="KW-0106">Calcium</keyword>
<proteinExistence type="predicted"/>
<feature type="domain" description="EF-hand" evidence="3">
    <location>
        <begin position="313"/>
        <end position="348"/>
    </location>
</feature>
<evidence type="ECO:0000313" key="5">
    <source>
        <dbReference type="EMBL" id="RLN66675.1"/>
    </source>
</evidence>
<feature type="compositionally biased region" description="Basic and acidic residues" evidence="2">
    <location>
        <begin position="448"/>
        <end position="469"/>
    </location>
</feature>
<accession>A0A3F2RF66</accession>
<dbReference type="InterPro" id="IPR011992">
    <property type="entry name" value="EF-hand-dom_pair"/>
</dbReference>
<name>A0A3F2RF66_9STRA</name>
<dbReference type="InterPro" id="IPR002048">
    <property type="entry name" value="EF_hand_dom"/>
</dbReference>
<protein>
    <recommendedName>
        <fullName evidence="3">EF-hand domain-containing protein</fullName>
    </recommendedName>
</protein>
<dbReference type="Proteomes" id="UP000277300">
    <property type="component" value="Unassembled WGS sequence"/>
</dbReference>
<comment type="caution">
    <text evidence="4">The sequence shown here is derived from an EMBL/GenBank/DDBJ whole genome shotgun (WGS) entry which is preliminary data.</text>
</comment>
<feature type="region of interest" description="Disordered" evidence="2">
    <location>
        <begin position="107"/>
        <end position="138"/>
    </location>
</feature>
<dbReference type="SMART" id="SM00054">
    <property type="entry name" value="EFh"/>
    <property type="match status" value="3"/>
</dbReference>
<dbReference type="AlphaFoldDB" id="A0A3F2RF66"/>
<feature type="domain" description="EF-hand" evidence="3">
    <location>
        <begin position="277"/>
        <end position="312"/>
    </location>
</feature>
<evidence type="ECO:0000313" key="4">
    <source>
        <dbReference type="EMBL" id="RLN55049.1"/>
    </source>
</evidence>
<feature type="compositionally biased region" description="Basic residues" evidence="2">
    <location>
        <begin position="1"/>
        <end position="10"/>
    </location>
</feature>
<feature type="compositionally biased region" description="Polar residues" evidence="2">
    <location>
        <begin position="434"/>
        <end position="445"/>
    </location>
</feature>
<dbReference type="Gene3D" id="1.10.238.10">
    <property type="entry name" value="EF-hand"/>
    <property type="match status" value="1"/>
</dbReference>
<evidence type="ECO:0000256" key="2">
    <source>
        <dbReference type="SAM" id="MobiDB-lite"/>
    </source>
</evidence>
<evidence type="ECO:0000256" key="1">
    <source>
        <dbReference type="ARBA" id="ARBA00022837"/>
    </source>
</evidence>